<comment type="caution">
    <text evidence="1">The sequence shown here is derived from an EMBL/GenBank/DDBJ whole genome shotgun (WGS) entry which is preliminary data.</text>
</comment>
<sequence length="81" mass="9838">MTQERESYLLADTISKLIDKNKMQMFCKFKLPQKINQKDYLKSDVRLYKPEYIRDTLHYLIDTIEIVRFSLDDYEVRVDIA</sequence>
<dbReference type="Proteomes" id="UP000531659">
    <property type="component" value="Unassembled WGS sequence"/>
</dbReference>
<evidence type="ECO:0000313" key="2">
    <source>
        <dbReference type="Proteomes" id="UP000531659"/>
    </source>
</evidence>
<dbReference type="EMBL" id="JABEYB010000016">
    <property type="protein sequence ID" value="NNU77858.1"/>
    <property type="molecule type" value="Genomic_DNA"/>
</dbReference>
<protein>
    <submittedName>
        <fullName evidence="1">Uncharacterized protein</fullName>
    </submittedName>
</protein>
<accession>A0A7Y3SYR7</accession>
<gene>
    <name evidence="1" type="ORF">HLQ16_18155</name>
</gene>
<organism evidence="1 2">
    <name type="scientific">Clostridium estertheticum</name>
    <dbReference type="NCBI Taxonomy" id="238834"/>
    <lineage>
        <taxon>Bacteria</taxon>
        <taxon>Bacillati</taxon>
        <taxon>Bacillota</taxon>
        <taxon>Clostridia</taxon>
        <taxon>Eubacteriales</taxon>
        <taxon>Clostridiaceae</taxon>
        <taxon>Clostridium</taxon>
    </lineage>
</organism>
<proteinExistence type="predicted"/>
<name>A0A7Y3SYR7_9CLOT</name>
<dbReference type="RefSeq" id="WP_171298474.1">
    <property type="nucleotide sequence ID" value="NZ_CP087098.1"/>
</dbReference>
<reference evidence="1 2" key="1">
    <citation type="submission" date="2020-05" db="EMBL/GenBank/DDBJ databases">
        <title>Complete genome of Clostridium estertheticum subspecies estertheticum, isolated from Vacuum packed lamb meat from New Zealand imported to Switzerland.</title>
        <authorList>
            <person name="Wambui J."/>
            <person name="Stevens M.J.A."/>
            <person name="Stephan R."/>
        </authorList>
    </citation>
    <scope>NUCLEOTIDE SEQUENCE [LARGE SCALE GENOMIC DNA]</scope>
    <source>
        <strain evidence="1 2">CEST001</strain>
    </source>
</reference>
<dbReference type="AlphaFoldDB" id="A0A7Y3SYR7"/>
<evidence type="ECO:0000313" key="1">
    <source>
        <dbReference type="EMBL" id="NNU77858.1"/>
    </source>
</evidence>